<name>A0A9X3MMC8_9ACTN</name>
<accession>A0A9X3MMC8</accession>
<evidence type="ECO:0000256" key="1">
    <source>
        <dbReference type="SAM" id="MobiDB-lite"/>
    </source>
</evidence>
<organism evidence="2 3">
    <name type="scientific">Solirubrobacter ginsenosidimutans</name>
    <dbReference type="NCBI Taxonomy" id="490573"/>
    <lineage>
        <taxon>Bacteria</taxon>
        <taxon>Bacillati</taxon>
        <taxon>Actinomycetota</taxon>
        <taxon>Thermoleophilia</taxon>
        <taxon>Solirubrobacterales</taxon>
        <taxon>Solirubrobacteraceae</taxon>
        <taxon>Solirubrobacter</taxon>
    </lineage>
</organism>
<keyword evidence="3" id="KW-1185">Reference proteome</keyword>
<evidence type="ECO:0000313" key="2">
    <source>
        <dbReference type="EMBL" id="MDA0158787.1"/>
    </source>
</evidence>
<dbReference type="AlphaFoldDB" id="A0A9X3MMC8"/>
<sequence>MRQRTRTELRQARGASEPEQPSGARPGTLTVDQVRALQRSAGNAATANLMRFSRVSAPGVARSNGKYRLSQNGAYLVEPATGSMYAHKLATAPRSCAATGQSHPKSADYIEYAPSMGFITDCLHTAEEIVHGKSLAQEGDYTKVAGTGEAFGLGEDENIKAAKKYKKEADKLGGKAPVNDGAAPGVGQAFVIVDTTPKKNKSSFRYPYHAAGVIARDGDDAVTMEMFASDEDAMDVDRGSEPPQFQMYGPGLTFHSAWSSHYATPVTIVIEKA</sequence>
<dbReference type="Proteomes" id="UP001149140">
    <property type="component" value="Unassembled WGS sequence"/>
</dbReference>
<feature type="compositionally biased region" description="Basic and acidic residues" evidence="1">
    <location>
        <begin position="1"/>
        <end position="11"/>
    </location>
</feature>
<comment type="caution">
    <text evidence="2">The sequence shown here is derived from an EMBL/GenBank/DDBJ whole genome shotgun (WGS) entry which is preliminary data.</text>
</comment>
<gene>
    <name evidence="2" type="ORF">OM076_00805</name>
</gene>
<proteinExistence type="predicted"/>
<dbReference type="EMBL" id="JAPDOD010000001">
    <property type="protein sequence ID" value="MDA0158787.1"/>
    <property type="molecule type" value="Genomic_DNA"/>
</dbReference>
<feature type="region of interest" description="Disordered" evidence="1">
    <location>
        <begin position="1"/>
        <end position="27"/>
    </location>
</feature>
<evidence type="ECO:0000313" key="3">
    <source>
        <dbReference type="Proteomes" id="UP001149140"/>
    </source>
</evidence>
<reference evidence="2" key="1">
    <citation type="submission" date="2022-10" db="EMBL/GenBank/DDBJ databases">
        <title>The WGS of Solirubrobacter ginsenosidimutans DSM 21036.</title>
        <authorList>
            <person name="Jiang Z."/>
        </authorList>
    </citation>
    <scope>NUCLEOTIDE SEQUENCE</scope>
    <source>
        <strain evidence="2">DSM 21036</strain>
    </source>
</reference>
<protein>
    <submittedName>
        <fullName evidence="2">Uncharacterized protein</fullName>
    </submittedName>
</protein>